<dbReference type="EMBL" id="KV940808">
    <property type="protein sequence ID" value="PIO28199.1"/>
    <property type="molecule type" value="Genomic_DNA"/>
</dbReference>
<protein>
    <submittedName>
        <fullName evidence="2">Uncharacterized protein</fullName>
    </submittedName>
</protein>
<dbReference type="Proteomes" id="UP000228934">
    <property type="component" value="Unassembled WGS sequence"/>
</dbReference>
<feature type="compositionally biased region" description="Polar residues" evidence="1">
    <location>
        <begin position="60"/>
        <end position="69"/>
    </location>
</feature>
<reference evidence="3" key="1">
    <citation type="journal article" date="2017" name="Nat. Commun.">
        <title>The North American bullfrog draft genome provides insight into hormonal regulation of long noncoding RNA.</title>
        <authorList>
            <person name="Hammond S.A."/>
            <person name="Warren R.L."/>
            <person name="Vandervalk B.P."/>
            <person name="Kucuk E."/>
            <person name="Khan H."/>
            <person name="Gibb E.A."/>
            <person name="Pandoh P."/>
            <person name="Kirk H."/>
            <person name="Zhao Y."/>
            <person name="Jones M."/>
            <person name="Mungall A.J."/>
            <person name="Coope R."/>
            <person name="Pleasance S."/>
            <person name="Moore R.A."/>
            <person name="Holt R.A."/>
            <person name="Round J.M."/>
            <person name="Ohora S."/>
            <person name="Walle B.V."/>
            <person name="Veldhoen N."/>
            <person name="Helbing C.C."/>
            <person name="Birol I."/>
        </authorList>
    </citation>
    <scope>NUCLEOTIDE SEQUENCE [LARGE SCALE GENOMIC DNA]</scope>
</reference>
<dbReference type="AlphaFoldDB" id="A0A2G9RJY3"/>
<feature type="region of interest" description="Disordered" evidence="1">
    <location>
        <begin position="32"/>
        <end position="69"/>
    </location>
</feature>
<accession>A0A2G9RJY3</accession>
<evidence type="ECO:0000313" key="3">
    <source>
        <dbReference type="Proteomes" id="UP000228934"/>
    </source>
</evidence>
<dbReference type="OrthoDB" id="10254570at2759"/>
<evidence type="ECO:0000256" key="1">
    <source>
        <dbReference type="SAM" id="MobiDB-lite"/>
    </source>
</evidence>
<name>A0A2G9RJY3_AQUCT</name>
<organism evidence="2 3">
    <name type="scientific">Aquarana catesbeiana</name>
    <name type="common">American bullfrog</name>
    <name type="synonym">Rana catesbeiana</name>
    <dbReference type="NCBI Taxonomy" id="8400"/>
    <lineage>
        <taxon>Eukaryota</taxon>
        <taxon>Metazoa</taxon>
        <taxon>Chordata</taxon>
        <taxon>Craniata</taxon>
        <taxon>Vertebrata</taxon>
        <taxon>Euteleostomi</taxon>
        <taxon>Amphibia</taxon>
        <taxon>Batrachia</taxon>
        <taxon>Anura</taxon>
        <taxon>Neobatrachia</taxon>
        <taxon>Ranoidea</taxon>
        <taxon>Ranidae</taxon>
        <taxon>Aquarana</taxon>
    </lineage>
</organism>
<gene>
    <name evidence="2" type="ORF">AB205_0051490</name>
</gene>
<proteinExistence type="predicted"/>
<keyword evidence="3" id="KW-1185">Reference proteome</keyword>
<sequence length="69" mass="7352">MAVPCLDNSMSAHQLTDNASAMTIGVFGTTRLKKKKKKRSHDPDLSQSVCREMQAGGASSPLSLVTCSK</sequence>
<evidence type="ECO:0000313" key="2">
    <source>
        <dbReference type="EMBL" id="PIO28199.1"/>
    </source>
</evidence>